<gene>
    <name evidence="2" type="ORF">CTheo_1832</name>
</gene>
<proteinExistence type="predicted"/>
<evidence type="ECO:0000313" key="2">
    <source>
        <dbReference type="EMBL" id="KAB5594685.1"/>
    </source>
</evidence>
<evidence type="ECO:0000259" key="1">
    <source>
        <dbReference type="Pfam" id="PF12937"/>
    </source>
</evidence>
<comment type="caution">
    <text evidence="2">The sequence shown here is derived from an EMBL/GenBank/DDBJ whole genome shotgun (WGS) entry which is preliminary data.</text>
</comment>
<dbReference type="EMBL" id="SSOP01000017">
    <property type="protein sequence ID" value="KAB5594685.1"/>
    <property type="molecule type" value="Genomic_DNA"/>
</dbReference>
<dbReference type="InterPro" id="IPR036047">
    <property type="entry name" value="F-box-like_dom_sf"/>
</dbReference>
<accession>A0A5N5QSG4</accession>
<dbReference type="InterPro" id="IPR001810">
    <property type="entry name" value="F-box_dom"/>
</dbReference>
<dbReference type="SUPFAM" id="SSF81383">
    <property type="entry name" value="F-box domain"/>
    <property type="match status" value="1"/>
</dbReference>
<keyword evidence="3" id="KW-1185">Reference proteome</keyword>
<dbReference type="InterPro" id="IPR032675">
    <property type="entry name" value="LRR_dom_sf"/>
</dbReference>
<dbReference type="Gene3D" id="3.80.10.10">
    <property type="entry name" value="Ribonuclease Inhibitor"/>
    <property type="match status" value="1"/>
</dbReference>
<name>A0A5N5QSG4_9AGAM</name>
<dbReference type="SUPFAM" id="SSF52047">
    <property type="entry name" value="RNI-like"/>
    <property type="match status" value="1"/>
</dbReference>
<feature type="domain" description="F-box" evidence="1">
    <location>
        <begin position="8"/>
        <end position="46"/>
    </location>
</feature>
<protein>
    <submittedName>
        <fullName evidence="2">Protein DIA2</fullName>
    </submittedName>
</protein>
<dbReference type="Pfam" id="PF12937">
    <property type="entry name" value="F-box-like"/>
    <property type="match status" value="1"/>
</dbReference>
<reference evidence="2 3" key="1">
    <citation type="journal article" date="2019" name="Fungal Biol. Biotechnol.">
        <title>Draft genome sequence of fastidious pathogen Ceratobasidium theobromae, which causes vascular-streak dieback in Theobroma cacao.</title>
        <authorList>
            <person name="Ali S.S."/>
            <person name="Asman A."/>
            <person name="Shao J."/>
            <person name="Firmansyah A.P."/>
            <person name="Susilo A.W."/>
            <person name="Rosmana A."/>
            <person name="McMahon P."/>
            <person name="Junaid M."/>
            <person name="Guest D."/>
            <person name="Kheng T.Y."/>
            <person name="Meinhardt L.W."/>
            <person name="Bailey B.A."/>
        </authorList>
    </citation>
    <scope>NUCLEOTIDE SEQUENCE [LARGE SCALE GENOMIC DNA]</scope>
    <source>
        <strain evidence="2 3">CT2</strain>
    </source>
</reference>
<sequence>MSFSDLSHELVWAILGLVPKRDVPSVSLVCRTWQFIAFPLLYRTVALVDADHAQYLIRRVLRGSNDRARRVPTCVRRLYIRTGISEELSSSLKPFISKLRNLRYLYWDATYLRQRQLWYDVLACLHETAPELRSLSLVVPGNCFMDSEKVAALTNLQELSIKFKAWSGDSHPSTRVPTEIVDLIRGASNIESLRLEFEENHKAISGSHEFWLSTDLFSILAQYHFPNLRRLRVSSRFLAPFDSAGGSGFRRFLSTHDQLRVIGLDSSYYRLSPEPELAPLSMSPQDISALMPSVQHFEGPCVMFEALLRSELVGQLQVLTLVESKNIIELGSCKDLLPRLGDLTLSKLSSLKSLRIYSRSVTWRAVVAGLAKFVEATPVLEELLIGDLARRSFLPQVLDECLDVLKKLPNLHTLGIPVCHGLGCNTTYLPKSFLLRAGGTCPRLDRIYQMYADWHGRWDILRRGGSGEPFGVIYKERSSRRSLWNLLEGVTHPPWQLSHEAGDF</sequence>
<dbReference type="OrthoDB" id="3217082at2759"/>
<organism evidence="2 3">
    <name type="scientific">Ceratobasidium theobromae</name>
    <dbReference type="NCBI Taxonomy" id="1582974"/>
    <lineage>
        <taxon>Eukaryota</taxon>
        <taxon>Fungi</taxon>
        <taxon>Dikarya</taxon>
        <taxon>Basidiomycota</taxon>
        <taxon>Agaricomycotina</taxon>
        <taxon>Agaricomycetes</taxon>
        <taxon>Cantharellales</taxon>
        <taxon>Ceratobasidiaceae</taxon>
        <taxon>Ceratobasidium</taxon>
    </lineage>
</organism>
<dbReference type="AlphaFoldDB" id="A0A5N5QSG4"/>
<dbReference type="Proteomes" id="UP000383932">
    <property type="component" value="Unassembled WGS sequence"/>
</dbReference>
<dbReference type="Gene3D" id="1.20.1280.50">
    <property type="match status" value="1"/>
</dbReference>
<evidence type="ECO:0000313" key="3">
    <source>
        <dbReference type="Proteomes" id="UP000383932"/>
    </source>
</evidence>